<dbReference type="PANTHER" id="PTHR46910">
    <property type="entry name" value="TRANSCRIPTION FACTOR PDR1"/>
    <property type="match status" value="1"/>
</dbReference>
<evidence type="ECO:0000256" key="2">
    <source>
        <dbReference type="ARBA" id="ARBA00022723"/>
    </source>
</evidence>
<keyword evidence="3" id="KW-0238">DNA-binding</keyword>
<dbReference type="CDD" id="cd12148">
    <property type="entry name" value="fungal_TF_MHR"/>
    <property type="match status" value="1"/>
</dbReference>
<dbReference type="Pfam" id="PF04082">
    <property type="entry name" value="Fungal_trans"/>
    <property type="match status" value="1"/>
</dbReference>
<dbReference type="GO" id="GO:0005634">
    <property type="term" value="C:nucleus"/>
    <property type="evidence" value="ECO:0007669"/>
    <property type="project" value="UniProtKB-SubCell"/>
</dbReference>
<dbReference type="InterPro" id="IPR050987">
    <property type="entry name" value="AtrR-like"/>
</dbReference>
<dbReference type="STRING" id="1314674.A0A0D7BBL1"/>
<dbReference type="GO" id="GO:0008270">
    <property type="term" value="F:zinc ion binding"/>
    <property type="evidence" value="ECO:0007669"/>
    <property type="project" value="InterPro"/>
</dbReference>
<accession>A0A0D7BBL1</accession>
<comment type="subcellular location">
    <subcellularLocation>
        <location evidence="1">Nucleus</location>
    </subcellularLocation>
</comment>
<dbReference type="OrthoDB" id="2123952at2759"/>
<reference evidence="7 8" key="1">
    <citation type="journal article" date="2015" name="Fungal Genet. Biol.">
        <title>Evolution of novel wood decay mechanisms in Agaricales revealed by the genome sequences of Fistulina hepatica and Cylindrobasidium torrendii.</title>
        <authorList>
            <person name="Floudas D."/>
            <person name="Held B.W."/>
            <person name="Riley R."/>
            <person name="Nagy L.G."/>
            <person name="Koehler G."/>
            <person name="Ransdell A.S."/>
            <person name="Younus H."/>
            <person name="Chow J."/>
            <person name="Chiniquy J."/>
            <person name="Lipzen A."/>
            <person name="Tritt A."/>
            <person name="Sun H."/>
            <person name="Haridas S."/>
            <person name="LaButti K."/>
            <person name="Ohm R.A."/>
            <person name="Kues U."/>
            <person name="Blanchette R.A."/>
            <person name="Grigoriev I.V."/>
            <person name="Minto R.E."/>
            <person name="Hibbett D.S."/>
        </authorList>
    </citation>
    <scope>NUCLEOTIDE SEQUENCE [LARGE SCALE GENOMIC DNA]</scope>
    <source>
        <strain evidence="7 8">FP15055 ss-10</strain>
    </source>
</reference>
<evidence type="ECO:0000313" key="8">
    <source>
        <dbReference type="Proteomes" id="UP000054007"/>
    </source>
</evidence>
<feature type="region of interest" description="Disordered" evidence="5">
    <location>
        <begin position="1"/>
        <end position="35"/>
    </location>
</feature>
<evidence type="ECO:0000313" key="7">
    <source>
        <dbReference type="EMBL" id="KIY67912.1"/>
    </source>
</evidence>
<feature type="domain" description="Xylanolytic transcriptional activator regulatory" evidence="6">
    <location>
        <begin position="161"/>
        <end position="406"/>
    </location>
</feature>
<organism evidence="7 8">
    <name type="scientific">Cylindrobasidium torrendii FP15055 ss-10</name>
    <dbReference type="NCBI Taxonomy" id="1314674"/>
    <lineage>
        <taxon>Eukaryota</taxon>
        <taxon>Fungi</taxon>
        <taxon>Dikarya</taxon>
        <taxon>Basidiomycota</taxon>
        <taxon>Agaricomycotina</taxon>
        <taxon>Agaricomycetes</taxon>
        <taxon>Agaricomycetidae</taxon>
        <taxon>Agaricales</taxon>
        <taxon>Marasmiineae</taxon>
        <taxon>Physalacriaceae</taxon>
        <taxon>Cylindrobasidium</taxon>
    </lineage>
</organism>
<keyword evidence="2" id="KW-0479">Metal-binding</keyword>
<keyword evidence="4" id="KW-0539">Nucleus</keyword>
<evidence type="ECO:0000256" key="4">
    <source>
        <dbReference type="ARBA" id="ARBA00023242"/>
    </source>
</evidence>
<sequence length="565" mass="64116">MEGKTESTERPSKRARTSRNDGDHTIDSEYATKSSVSVLEKRMAALEDAFNDRFNPPPPPEDPSPFVTTQSPSPNQLLESFQPDIVSPLAYGPSCCIFLAQSAFRQKYSRTGEPLPKPIPPRTAVFPRREEFASEPPFLLAPFPSDAVYTFPEDALRDRLIDNYFLHYNHFLPLLHRPTFQQALEAQLYLKDEAFGGTVLLVCALGTHAEPKVEDERWLGLQWFNQVDVFRSTARFARPTLHEIQMHILAIMFAHAFGKGYSVDFRLSIAFRRIIEVGAHREEAGPSSSRKELWKRAFWVLLFMDVSDAGFRGRPTTLRYEDFDARLPIECDDQFWGEEGHPMAFVQPPSTPSTITAFNHLLKLTLQLLHIQSSMYSIRKPPGIANSVEASDADTVMHFDSDLNLWLEALPAHLSWQTPESAGHFSHSAFLHITYTYVRLTIHRPFIEDNDGSSASFPICVNAARSCLRVAEAIVSRKETIYIPHVMQCLQNAGLVSMRWAWRTVRSRQDVAKSQEFRLMGVLLDFLKNLEDKISMAGISWDALSELMSIPSSLPESVLQVHDFN</sequence>
<feature type="compositionally biased region" description="Polar residues" evidence="5">
    <location>
        <begin position="66"/>
        <end position="79"/>
    </location>
</feature>
<dbReference type="EMBL" id="KN880514">
    <property type="protein sequence ID" value="KIY67912.1"/>
    <property type="molecule type" value="Genomic_DNA"/>
</dbReference>
<dbReference type="AlphaFoldDB" id="A0A0D7BBL1"/>
<feature type="region of interest" description="Disordered" evidence="5">
    <location>
        <begin position="47"/>
        <end position="79"/>
    </location>
</feature>
<evidence type="ECO:0000259" key="6">
    <source>
        <dbReference type="Pfam" id="PF04082"/>
    </source>
</evidence>
<protein>
    <recommendedName>
        <fullName evidence="6">Xylanolytic transcriptional activator regulatory domain-containing protein</fullName>
    </recommendedName>
</protein>
<keyword evidence="8" id="KW-1185">Reference proteome</keyword>
<proteinExistence type="predicted"/>
<dbReference type="PANTHER" id="PTHR46910:SF3">
    <property type="entry name" value="HALOTOLERANCE PROTEIN 9-RELATED"/>
    <property type="match status" value="1"/>
</dbReference>
<dbReference type="InterPro" id="IPR007219">
    <property type="entry name" value="XnlR_reg_dom"/>
</dbReference>
<dbReference type="Proteomes" id="UP000054007">
    <property type="component" value="Unassembled WGS sequence"/>
</dbReference>
<evidence type="ECO:0000256" key="5">
    <source>
        <dbReference type="SAM" id="MobiDB-lite"/>
    </source>
</evidence>
<evidence type="ECO:0000256" key="3">
    <source>
        <dbReference type="ARBA" id="ARBA00023125"/>
    </source>
</evidence>
<gene>
    <name evidence="7" type="ORF">CYLTODRAFT_422119</name>
</gene>
<name>A0A0D7BBL1_9AGAR</name>
<evidence type="ECO:0000256" key="1">
    <source>
        <dbReference type="ARBA" id="ARBA00004123"/>
    </source>
</evidence>
<feature type="compositionally biased region" description="Basic and acidic residues" evidence="5">
    <location>
        <begin position="1"/>
        <end position="27"/>
    </location>
</feature>
<dbReference type="GO" id="GO:0003700">
    <property type="term" value="F:DNA-binding transcription factor activity"/>
    <property type="evidence" value="ECO:0007669"/>
    <property type="project" value="InterPro"/>
</dbReference>
<dbReference type="GO" id="GO:0003677">
    <property type="term" value="F:DNA binding"/>
    <property type="evidence" value="ECO:0007669"/>
    <property type="project" value="UniProtKB-KW"/>
</dbReference>
<dbReference type="GO" id="GO:0006351">
    <property type="term" value="P:DNA-templated transcription"/>
    <property type="evidence" value="ECO:0007669"/>
    <property type="project" value="InterPro"/>
</dbReference>